<dbReference type="RefSeq" id="WP_212966684.1">
    <property type="nucleotide sequence ID" value="NZ_BORB01000024.1"/>
</dbReference>
<sequence length="237" mass="28725">MICYSCKNECEDYELSEHELKLGGQVDICLECENTYEFYLDVIKRECLIDGVSYDLTSDDKKMIERERKLRLENEEEERLLDCDKSIFYFSNEPKKKPEYNHQVLKYINGFLGIEDDTEEHIQRFRFKSMIERHWHLDEWDGLTNVHIYIDTVSKEYQKVKKPEETQWRNRVRKWYAGRFECDDESLYNCTFGYSQIDNEPFGEVYVSYDFICSKSYRIKRLVEGLIKEDKYLSIIK</sequence>
<dbReference type="Proteomes" id="UP000679950">
    <property type="component" value="Unassembled WGS sequence"/>
</dbReference>
<dbReference type="EMBL" id="BORB01000024">
    <property type="protein sequence ID" value="GIN58493.1"/>
    <property type="molecule type" value="Genomic_DNA"/>
</dbReference>
<accession>A0ABQ4KKL1</accession>
<keyword evidence="2" id="KW-1185">Reference proteome</keyword>
<protein>
    <submittedName>
        <fullName evidence="1">Uncharacterized protein</fullName>
    </submittedName>
</protein>
<organism evidence="1 2">
    <name type="scientific">Lederbergia ruris</name>
    <dbReference type="NCBI Taxonomy" id="217495"/>
    <lineage>
        <taxon>Bacteria</taxon>
        <taxon>Bacillati</taxon>
        <taxon>Bacillota</taxon>
        <taxon>Bacilli</taxon>
        <taxon>Bacillales</taxon>
        <taxon>Bacillaceae</taxon>
        <taxon>Lederbergia</taxon>
    </lineage>
</organism>
<comment type="caution">
    <text evidence="1">The sequence shown here is derived from an EMBL/GenBank/DDBJ whole genome shotgun (WGS) entry which is preliminary data.</text>
</comment>
<gene>
    <name evidence="1" type="ORF">J8TS2_28120</name>
</gene>
<evidence type="ECO:0000313" key="2">
    <source>
        <dbReference type="Proteomes" id="UP000679950"/>
    </source>
</evidence>
<proteinExistence type="predicted"/>
<name>A0ABQ4KKL1_9BACI</name>
<reference evidence="1 2" key="1">
    <citation type="submission" date="2021-03" db="EMBL/GenBank/DDBJ databases">
        <title>Antimicrobial resistance genes in bacteria isolated from Japanese honey, and their potential for conferring macrolide and lincosamide resistance in the American foulbrood pathogen Paenibacillus larvae.</title>
        <authorList>
            <person name="Okamoto M."/>
            <person name="Kumagai M."/>
            <person name="Kanamori H."/>
            <person name="Takamatsu D."/>
        </authorList>
    </citation>
    <scope>NUCLEOTIDE SEQUENCE [LARGE SCALE GENOMIC DNA]</scope>
    <source>
        <strain evidence="1 2">J8TS2</strain>
    </source>
</reference>
<evidence type="ECO:0000313" key="1">
    <source>
        <dbReference type="EMBL" id="GIN58493.1"/>
    </source>
</evidence>